<dbReference type="InterPro" id="IPR029044">
    <property type="entry name" value="Nucleotide-diphossugar_trans"/>
</dbReference>
<dbReference type="CDD" id="cd04179">
    <property type="entry name" value="DPM_DPG-synthase_like"/>
    <property type="match status" value="1"/>
</dbReference>
<dbReference type="STRING" id="1798692.A3G00_00460"/>
<evidence type="ECO:0000313" key="2">
    <source>
        <dbReference type="EMBL" id="OGH75521.1"/>
    </source>
</evidence>
<dbReference type="InterPro" id="IPR001173">
    <property type="entry name" value="Glyco_trans_2-like"/>
</dbReference>
<evidence type="ECO:0000313" key="3">
    <source>
        <dbReference type="Proteomes" id="UP000178347"/>
    </source>
</evidence>
<dbReference type="SUPFAM" id="SSF53448">
    <property type="entry name" value="Nucleotide-diphospho-sugar transferases"/>
    <property type="match status" value="1"/>
</dbReference>
<name>A0A1F6MV92_9BACT</name>
<comment type="caution">
    <text evidence="2">The sequence shown here is derived from an EMBL/GenBank/DDBJ whole genome shotgun (WGS) entry which is preliminary data.</text>
</comment>
<protein>
    <recommendedName>
        <fullName evidence="1">Glycosyltransferase 2-like domain-containing protein</fullName>
    </recommendedName>
</protein>
<dbReference type="PANTHER" id="PTHR48090">
    <property type="entry name" value="UNDECAPRENYL-PHOSPHATE 4-DEOXY-4-FORMAMIDO-L-ARABINOSE TRANSFERASE-RELATED"/>
    <property type="match status" value="1"/>
</dbReference>
<reference evidence="2 3" key="1">
    <citation type="journal article" date="2016" name="Nat. Commun.">
        <title>Thousands of microbial genomes shed light on interconnected biogeochemical processes in an aquifer system.</title>
        <authorList>
            <person name="Anantharaman K."/>
            <person name="Brown C.T."/>
            <person name="Hug L.A."/>
            <person name="Sharon I."/>
            <person name="Castelle C.J."/>
            <person name="Probst A.J."/>
            <person name="Thomas B.C."/>
            <person name="Singh A."/>
            <person name="Wilkins M.J."/>
            <person name="Karaoz U."/>
            <person name="Brodie E.L."/>
            <person name="Williams K.H."/>
            <person name="Hubbard S.S."/>
            <person name="Banfield J.F."/>
        </authorList>
    </citation>
    <scope>NUCLEOTIDE SEQUENCE [LARGE SCALE GENOMIC DNA]</scope>
</reference>
<dbReference type="PANTHER" id="PTHR48090:SF7">
    <property type="entry name" value="RFBJ PROTEIN"/>
    <property type="match status" value="1"/>
</dbReference>
<dbReference type="EMBL" id="MFQN01000007">
    <property type="protein sequence ID" value="OGH75521.1"/>
    <property type="molecule type" value="Genomic_DNA"/>
</dbReference>
<accession>A0A1F6MV92</accession>
<dbReference type="AlphaFoldDB" id="A0A1F6MV92"/>
<gene>
    <name evidence="2" type="ORF">A3G00_00460</name>
</gene>
<dbReference type="Gene3D" id="3.90.550.10">
    <property type="entry name" value="Spore Coat Polysaccharide Biosynthesis Protein SpsA, Chain A"/>
    <property type="match status" value="1"/>
</dbReference>
<dbReference type="InterPro" id="IPR050256">
    <property type="entry name" value="Glycosyltransferase_2"/>
</dbReference>
<organism evidence="2 3">
    <name type="scientific">Candidatus Magasanikbacteria bacterium RIFCSPLOWO2_12_FULL_43_12</name>
    <dbReference type="NCBI Taxonomy" id="1798692"/>
    <lineage>
        <taxon>Bacteria</taxon>
        <taxon>Candidatus Magasanikiibacteriota</taxon>
    </lineage>
</organism>
<sequence>MINNKKIAVFIPAYNTERTIQKTIDAIPRDAVDEIIVVDDGCKDKTAEIVRRNNLHLIQHPHNRGYGAAQKTGYQAALEMGADVVVMVHSDFQYDPTLVKPMAEKVANGEADVCFGSRMHNPGDARRGGMPWWRFAANKALTLLEGAFFKLGLTEYHTGYRAYGRELLARIPFAHNSDNYVFDTEMFAEINLGHFRVAEIPIPTRYSADSQSPNFYKSVEYGLMTLQVIWRFLLHKSGIKSYPQFRIKEKTENN</sequence>
<feature type="domain" description="Glycosyltransferase 2-like" evidence="1">
    <location>
        <begin position="9"/>
        <end position="168"/>
    </location>
</feature>
<dbReference type="Proteomes" id="UP000178347">
    <property type="component" value="Unassembled WGS sequence"/>
</dbReference>
<dbReference type="Pfam" id="PF00535">
    <property type="entry name" value="Glycos_transf_2"/>
    <property type="match status" value="1"/>
</dbReference>
<proteinExistence type="predicted"/>
<evidence type="ECO:0000259" key="1">
    <source>
        <dbReference type="Pfam" id="PF00535"/>
    </source>
</evidence>